<dbReference type="Pfam" id="PF21817">
    <property type="entry name" value="CapR"/>
    <property type="match status" value="2"/>
</dbReference>
<gene>
    <name evidence="2" type="ORF">BN201_0241</name>
</gene>
<sequence length="392" mass="45286">MLVRQAHEIRIEIKGNTKTPFYWENVVKKSCLEVGYSFMGFVGEWSGLKTKALILCNNKHEYTSTLANIRKKVSCKKCVVDSQRLNPNNVIERIKQETNDVFVGFVGGEYKNSRTRLIMNCTNGHTYQPTYTDFIHQKTRCPLCNGGKMHDKEDSLSYINENKGDYKFLGIIGEWRGTKTKLKFECPNNHIYEQSYDKFKLGRRCRKCSGTAPITKSDRLKQIEKICETNRLKFIGISGKWKGALTRILLTCERNHEWDVTIDNFVNRGTRCPLCSKHGYQALKTGTLYIQKLTNNDSFVGVKFGITNKETHERMRNQSRVSKFDHEIFYELTLQDGQKILELENKIKEAMKGKTSYISKEDMPDGYTETVAPSELSTIMYIVKSFEKELTA</sequence>
<evidence type="ECO:0000313" key="3">
    <source>
        <dbReference type="Proteomes" id="UP000203896"/>
    </source>
</evidence>
<dbReference type="EMBL" id="HE978309">
    <property type="protein sequence ID" value="CEO90844.1"/>
    <property type="molecule type" value="Genomic_DNA"/>
</dbReference>
<organism evidence="2 3">
    <name type="scientific">Enterobacteria phage GEC-3S</name>
    <dbReference type="NCBI Taxonomy" id="1222338"/>
    <lineage>
        <taxon>Viruses</taxon>
        <taxon>Duplodnaviria</taxon>
        <taxon>Heunggongvirae</taxon>
        <taxon>Uroviricota</taxon>
        <taxon>Caudoviricetes</taxon>
        <taxon>Pantevenvirales</taxon>
        <taxon>Straboviridae</taxon>
        <taxon>Krischvirus</taxon>
        <taxon>Krischvirus gec3s</taxon>
    </lineage>
</organism>
<reference evidence="2 3" key="1">
    <citation type="submission" date="2012-08" db="EMBL/GenBank/DDBJ databases">
        <title>Selection and characterization of a candidate therapeutic bacteriophage that lyses the German Escherichia coli O104:H4 outbreak strain.</title>
        <authorList>
            <person name="Merabishvilli M."/>
            <person name="De Vos D."/>
            <person name="Verbeken G."/>
            <person name="Kropinski A."/>
            <person name="Vandenheuvel D."/>
            <person name="Lavigne R."/>
            <person name="Wattiau P."/>
            <person name="Mast J."/>
            <person name="Ragimbeau C."/>
            <person name="Mossong J."/>
            <person name="Scheres J."/>
            <person name="Chanishvili N."/>
            <person name="Vaneechoutte M."/>
            <person name="Pirnay J.P."/>
        </authorList>
    </citation>
    <scope>NUCLEOTIDE SEQUENCE [LARGE SCALE GENOMIC DNA]</scope>
</reference>
<proteinExistence type="predicted"/>
<accession>A0A0B7MJG7</accession>
<dbReference type="InterPro" id="IPR048793">
    <property type="entry name" value="CapR_dom"/>
</dbReference>
<feature type="domain" description="CapR homology" evidence="1">
    <location>
        <begin position="159"/>
        <end position="209"/>
    </location>
</feature>
<dbReference type="OrthoDB" id="24818at10239"/>
<dbReference type="Proteomes" id="UP000203896">
    <property type="component" value="Segment"/>
</dbReference>
<dbReference type="GeneID" id="23301270"/>
<feature type="domain" description="CapR homology" evidence="1">
    <location>
        <begin position="222"/>
        <end position="276"/>
    </location>
</feature>
<protein>
    <recommendedName>
        <fullName evidence="1">CapR homology domain-containing protein</fullName>
    </recommendedName>
</protein>
<name>A0A0B7MJG7_9CAUD</name>
<dbReference type="RefSeq" id="YP_009118924.1">
    <property type="nucleotide sequence ID" value="NC_025425.1"/>
</dbReference>
<evidence type="ECO:0000313" key="2">
    <source>
        <dbReference type="EMBL" id="CEO90844.1"/>
    </source>
</evidence>
<keyword evidence="3" id="KW-1185">Reference proteome</keyword>
<dbReference type="KEGG" id="vg:23301270"/>
<evidence type="ECO:0000259" key="1">
    <source>
        <dbReference type="Pfam" id="PF21817"/>
    </source>
</evidence>